<dbReference type="Proteomes" id="UP000179807">
    <property type="component" value="Unassembled WGS sequence"/>
</dbReference>
<name>A0A1J4JQ49_9EUKA</name>
<dbReference type="AlphaFoldDB" id="A0A1J4JQ49"/>
<keyword evidence="2" id="KW-0472">Membrane</keyword>
<evidence type="ECO:0000313" key="3">
    <source>
        <dbReference type="EMBL" id="OHT01241.1"/>
    </source>
</evidence>
<feature type="region of interest" description="Disordered" evidence="1">
    <location>
        <begin position="207"/>
        <end position="277"/>
    </location>
</feature>
<dbReference type="RefSeq" id="XP_068354377.1">
    <property type="nucleotide sequence ID" value="XM_068508246.1"/>
</dbReference>
<organism evidence="3 4">
    <name type="scientific">Tritrichomonas foetus</name>
    <dbReference type="NCBI Taxonomy" id="1144522"/>
    <lineage>
        <taxon>Eukaryota</taxon>
        <taxon>Metamonada</taxon>
        <taxon>Parabasalia</taxon>
        <taxon>Tritrichomonadida</taxon>
        <taxon>Tritrichomonadidae</taxon>
        <taxon>Tritrichomonas</taxon>
    </lineage>
</organism>
<protein>
    <submittedName>
        <fullName evidence="3">Uncharacterized protein</fullName>
    </submittedName>
</protein>
<comment type="caution">
    <text evidence="3">The sequence shown here is derived from an EMBL/GenBank/DDBJ whole genome shotgun (WGS) entry which is preliminary data.</text>
</comment>
<proteinExistence type="predicted"/>
<keyword evidence="2" id="KW-1133">Transmembrane helix</keyword>
<reference evidence="3" key="1">
    <citation type="submission" date="2016-10" db="EMBL/GenBank/DDBJ databases">
        <authorList>
            <person name="Benchimol M."/>
            <person name="Almeida L.G."/>
            <person name="Vasconcelos A.T."/>
            <person name="Perreira-Neves A."/>
            <person name="Rosa I.A."/>
            <person name="Tasca T."/>
            <person name="Bogo M.R."/>
            <person name="de Souza W."/>
        </authorList>
    </citation>
    <scope>NUCLEOTIDE SEQUENCE [LARGE SCALE GENOMIC DNA]</scope>
    <source>
        <strain evidence="3">K</strain>
    </source>
</reference>
<gene>
    <name evidence="3" type="ORF">TRFO_31984</name>
</gene>
<keyword evidence="4" id="KW-1185">Reference proteome</keyword>
<evidence type="ECO:0000256" key="2">
    <source>
        <dbReference type="SAM" id="Phobius"/>
    </source>
</evidence>
<feature type="compositionally biased region" description="Basic and acidic residues" evidence="1">
    <location>
        <begin position="209"/>
        <end position="277"/>
    </location>
</feature>
<evidence type="ECO:0000313" key="4">
    <source>
        <dbReference type="Proteomes" id="UP000179807"/>
    </source>
</evidence>
<dbReference type="VEuPathDB" id="TrichDB:TRFO_31984"/>
<keyword evidence="2" id="KW-0812">Transmembrane</keyword>
<dbReference type="GeneID" id="94842950"/>
<accession>A0A1J4JQ49</accession>
<dbReference type="EMBL" id="MLAK01000921">
    <property type="protein sequence ID" value="OHT01241.1"/>
    <property type="molecule type" value="Genomic_DNA"/>
</dbReference>
<evidence type="ECO:0000256" key="1">
    <source>
        <dbReference type="SAM" id="MobiDB-lite"/>
    </source>
</evidence>
<feature type="transmembrane region" description="Helical" evidence="2">
    <location>
        <begin position="175"/>
        <end position="195"/>
    </location>
</feature>
<sequence>MNSKGIKLLDELEEFSAPLFPKLTASSFNRICGEWCLVFVGEKKNLNPEFINAAQNMPFNTARIKPSSKLGLSFHSVHKTLKEKQKLEESEKVSEHEIEWIVIMKERFWSVEIEKVNDFVTLCSDLYRSDDKESILKNFTQFEMPKHEKGIKEIFDIVLEFIYEEIPFLLENEQLLIVLGIISFILVVVVVKKLLFGKKKETQVVQKISSKENGKVEDEKHEDEKHEDEKHENDNVETENDKQKLENKDVENHENSITEKAKNSEIEEITEKNDNIE</sequence>